<accession>A0ABU0CQ19</accession>
<evidence type="ECO:0000256" key="2">
    <source>
        <dbReference type="ARBA" id="ARBA00023239"/>
    </source>
</evidence>
<dbReference type="Gene3D" id="3.90.226.10">
    <property type="entry name" value="2-enoyl-CoA Hydratase, Chain A, domain 1"/>
    <property type="match status" value="1"/>
</dbReference>
<reference evidence="3 4" key="1">
    <citation type="submission" date="2023-07" db="EMBL/GenBank/DDBJ databases">
        <title>Genomic Encyclopedia of Type Strains, Phase IV (KMG-IV): sequencing the most valuable type-strain genomes for metagenomic binning, comparative biology and taxonomic classification.</title>
        <authorList>
            <person name="Goeker M."/>
        </authorList>
    </citation>
    <scope>NUCLEOTIDE SEQUENCE [LARGE SCALE GENOMIC DNA]</scope>
    <source>
        <strain evidence="3 4">DSM 17740</strain>
    </source>
</reference>
<dbReference type="InterPro" id="IPR029045">
    <property type="entry name" value="ClpP/crotonase-like_dom_sf"/>
</dbReference>
<dbReference type="EMBL" id="JAUSUQ010000003">
    <property type="protein sequence ID" value="MDQ0338193.1"/>
    <property type="molecule type" value="Genomic_DNA"/>
</dbReference>
<dbReference type="SUPFAM" id="SSF52096">
    <property type="entry name" value="ClpP/crotonase"/>
    <property type="match status" value="1"/>
</dbReference>
<dbReference type="InterPro" id="IPR014748">
    <property type="entry name" value="Enoyl-CoA_hydra_C"/>
</dbReference>
<protein>
    <submittedName>
        <fullName evidence="3">Enoyl-CoA hydratase/carnithine racemase</fullName>
    </submittedName>
</protein>
<dbReference type="RefSeq" id="WP_307336156.1">
    <property type="nucleotide sequence ID" value="NZ_JAUSUQ010000003.1"/>
</dbReference>
<dbReference type="Gene3D" id="1.10.12.10">
    <property type="entry name" value="Lyase 2-enoyl-coa Hydratase, Chain A, domain 2"/>
    <property type="match status" value="1"/>
</dbReference>
<gene>
    <name evidence="3" type="ORF">J2S00_000977</name>
</gene>
<evidence type="ECO:0000313" key="3">
    <source>
        <dbReference type="EMBL" id="MDQ0338193.1"/>
    </source>
</evidence>
<evidence type="ECO:0000256" key="1">
    <source>
        <dbReference type="ARBA" id="ARBA00005254"/>
    </source>
</evidence>
<evidence type="ECO:0000313" key="4">
    <source>
        <dbReference type="Proteomes" id="UP001232445"/>
    </source>
</evidence>
<dbReference type="CDD" id="cd06558">
    <property type="entry name" value="crotonase-like"/>
    <property type="match status" value="1"/>
</dbReference>
<proteinExistence type="inferred from homology"/>
<keyword evidence="2" id="KW-0456">Lyase</keyword>
<dbReference type="PANTHER" id="PTHR11941:SF54">
    <property type="entry name" value="ENOYL-COA HYDRATASE, MITOCHONDRIAL"/>
    <property type="match status" value="1"/>
</dbReference>
<dbReference type="Proteomes" id="UP001232445">
    <property type="component" value="Unassembled WGS sequence"/>
</dbReference>
<name>A0ABU0CQ19_9BACI</name>
<dbReference type="Pfam" id="PF00378">
    <property type="entry name" value="ECH_1"/>
    <property type="match status" value="1"/>
</dbReference>
<dbReference type="PANTHER" id="PTHR11941">
    <property type="entry name" value="ENOYL-COA HYDRATASE-RELATED"/>
    <property type="match status" value="1"/>
</dbReference>
<organism evidence="3 4">
    <name type="scientific">Caldalkalibacillus uzonensis</name>
    <dbReference type="NCBI Taxonomy" id="353224"/>
    <lineage>
        <taxon>Bacteria</taxon>
        <taxon>Bacillati</taxon>
        <taxon>Bacillota</taxon>
        <taxon>Bacilli</taxon>
        <taxon>Bacillales</taxon>
        <taxon>Bacillaceae</taxon>
        <taxon>Caldalkalibacillus</taxon>
    </lineage>
</organism>
<keyword evidence="4" id="KW-1185">Reference proteome</keyword>
<dbReference type="InterPro" id="IPR001753">
    <property type="entry name" value="Enoyl-CoA_hydra/iso"/>
</dbReference>
<comment type="caution">
    <text evidence="3">The sequence shown here is derived from an EMBL/GenBank/DDBJ whole genome shotgun (WGS) entry which is preliminary data.</text>
</comment>
<sequence>MPKVESKPDVFYEKKEGIATLYFNRPEKRNAFYLGMWNMIGDALEELQEDREVKVLIIRGVDETAFAAGADISEFKTVRYTAEGAKTYNDSVLAVEEKLIHFPKPTIAMIQKYCVGGGLELALACDMRFSSETGLFGITPAKLGIVYNLSPTKNLVDLVGPARAKDILFSGRLLDAKEAYEYGLVERVYADDEIVEKTYEYAKTLTERAQRSIKGSKRIIHEILNGAQDESPEIAQMILDSFESDDYKEGVRAFLEKRKPNFKEV</sequence>
<comment type="similarity">
    <text evidence="1">Belongs to the enoyl-CoA hydratase/isomerase family.</text>
</comment>